<comment type="similarity">
    <text evidence="1">Belongs to the UPF0065 (bug) family.</text>
</comment>
<dbReference type="Gene3D" id="3.40.190.150">
    <property type="entry name" value="Bordetella uptake gene, domain 1"/>
    <property type="match status" value="1"/>
</dbReference>
<accession>A0ABU8BPM0</accession>
<dbReference type="Pfam" id="PF03401">
    <property type="entry name" value="TctC"/>
    <property type="match status" value="1"/>
</dbReference>
<dbReference type="Gene3D" id="3.40.190.10">
    <property type="entry name" value="Periplasmic binding protein-like II"/>
    <property type="match status" value="1"/>
</dbReference>
<dbReference type="InterPro" id="IPR042100">
    <property type="entry name" value="Bug_dom1"/>
</dbReference>
<dbReference type="PANTHER" id="PTHR42928">
    <property type="entry name" value="TRICARBOXYLATE-BINDING PROTEIN"/>
    <property type="match status" value="1"/>
</dbReference>
<comment type="caution">
    <text evidence="3">The sequence shown here is derived from an EMBL/GenBank/DDBJ whole genome shotgun (WGS) entry which is preliminary data.</text>
</comment>
<keyword evidence="3" id="KW-0675">Receptor</keyword>
<sequence length="340" mass="35722">MMTDRTNSLEKDDHMITKRRFVSMACAGGLAAIVPDAIRMASAQTASRMLVGFGAGGAIDVIARRLVEGMKDQSLSFIVDNRPGAGGRLALGALKSGPADGTAMILTPASSFAVFPHVYKSLGYDAFKDFAPVTTVCSFPFLITIGPMVPADVRTLADFVKWCAANPKQATYGTAAAGSMLHFTGVSLAKAGRFEFVHLPYGGPGGIQDLIGGQIAATIYPIGTALPHVQSGAIRALATTGSQRSPLLLDVPTVREAGYSALEANEWFGVFVPANTPAGTVNRLNEAIRAVVNTDAFKTALAKLSVDPAGQTPKEFAQLIKSDFDRWAPIVQASGFTPED</sequence>
<name>A0ABU8BPM0_9BRAD</name>
<feature type="transmembrane region" description="Helical" evidence="2">
    <location>
        <begin position="21"/>
        <end position="38"/>
    </location>
</feature>
<keyword evidence="4" id="KW-1185">Reference proteome</keyword>
<keyword evidence="2" id="KW-0812">Transmembrane</keyword>
<reference evidence="3 4" key="1">
    <citation type="submission" date="2024-02" db="EMBL/GenBank/DDBJ databases">
        <title>Adaptive strategies in a cosmopolitan and abundant soil bacterium.</title>
        <authorList>
            <person name="Carini P."/>
        </authorList>
    </citation>
    <scope>NUCLEOTIDE SEQUENCE [LARGE SCALE GENOMIC DNA]</scope>
    <source>
        <strain evidence="3 4">AZCC 1608</strain>
    </source>
</reference>
<dbReference type="Proteomes" id="UP001364224">
    <property type="component" value="Unassembled WGS sequence"/>
</dbReference>
<gene>
    <name evidence="3" type="ORF">V1286_007576</name>
</gene>
<evidence type="ECO:0000313" key="3">
    <source>
        <dbReference type="EMBL" id="MEH2560047.1"/>
    </source>
</evidence>
<dbReference type="SUPFAM" id="SSF53850">
    <property type="entry name" value="Periplasmic binding protein-like II"/>
    <property type="match status" value="1"/>
</dbReference>
<evidence type="ECO:0000256" key="1">
    <source>
        <dbReference type="ARBA" id="ARBA00006987"/>
    </source>
</evidence>
<keyword evidence="2" id="KW-0472">Membrane</keyword>
<evidence type="ECO:0000256" key="2">
    <source>
        <dbReference type="SAM" id="Phobius"/>
    </source>
</evidence>
<dbReference type="PANTHER" id="PTHR42928:SF5">
    <property type="entry name" value="BLR1237 PROTEIN"/>
    <property type="match status" value="1"/>
</dbReference>
<keyword evidence="2" id="KW-1133">Transmembrane helix</keyword>
<dbReference type="InterPro" id="IPR005064">
    <property type="entry name" value="BUG"/>
</dbReference>
<organism evidence="3 4">
    <name type="scientific">Bradyrhizobium algeriense</name>
    <dbReference type="NCBI Taxonomy" id="634784"/>
    <lineage>
        <taxon>Bacteria</taxon>
        <taxon>Pseudomonadati</taxon>
        <taxon>Pseudomonadota</taxon>
        <taxon>Alphaproteobacteria</taxon>
        <taxon>Hyphomicrobiales</taxon>
        <taxon>Nitrobacteraceae</taxon>
        <taxon>Bradyrhizobium</taxon>
    </lineage>
</organism>
<proteinExistence type="inferred from homology"/>
<protein>
    <submittedName>
        <fullName evidence="3">Tripartite-type tricarboxylate transporter receptor subunit TctC</fullName>
    </submittedName>
</protein>
<dbReference type="PIRSF" id="PIRSF017082">
    <property type="entry name" value="YflP"/>
    <property type="match status" value="1"/>
</dbReference>
<evidence type="ECO:0000313" key="4">
    <source>
        <dbReference type="Proteomes" id="UP001364224"/>
    </source>
</evidence>
<dbReference type="EMBL" id="JAZHRV010000001">
    <property type="protein sequence ID" value="MEH2560047.1"/>
    <property type="molecule type" value="Genomic_DNA"/>
</dbReference>